<dbReference type="InterPro" id="IPR052189">
    <property type="entry name" value="L-asp_N-monooxygenase_NS-form"/>
</dbReference>
<dbReference type="EMBL" id="FOFS01000006">
    <property type="protein sequence ID" value="SEQ39663.1"/>
    <property type="molecule type" value="Genomic_DNA"/>
</dbReference>
<evidence type="ECO:0000259" key="1">
    <source>
        <dbReference type="Pfam" id="PF13454"/>
    </source>
</evidence>
<dbReference type="PANTHER" id="PTHR40254:SF1">
    <property type="entry name" value="BLR0577 PROTEIN"/>
    <property type="match status" value="1"/>
</dbReference>
<dbReference type="STRING" id="489703.SAMN04488038_10648"/>
<dbReference type="AlphaFoldDB" id="A0A1H9FQA3"/>
<organism evidence="2 3">
    <name type="scientific">Solimonas aquatica</name>
    <dbReference type="NCBI Taxonomy" id="489703"/>
    <lineage>
        <taxon>Bacteria</taxon>
        <taxon>Pseudomonadati</taxon>
        <taxon>Pseudomonadota</taxon>
        <taxon>Gammaproteobacteria</taxon>
        <taxon>Nevskiales</taxon>
        <taxon>Nevskiaceae</taxon>
        <taxon>Solimonas</taxon>
    </lineage>
</organism>
<accession>A0A1H9FQA3</accession>
<keyword evidence="3" id="KW-1185">Reference proteome</keyword>
<dbReference type="PANTHER" id="PTHR40254">
    <property type="entry name" value="BLR0577 PROTEIN"/>
    <property type="match status" value="1"/>
</dbReference>
<evidence type="ECO:0000313" key="3">
    <source>
        <dbReference type="Proteomes" id="UP000199233"/>
    </source>
</evidence>
<dbReference type="Pfam" id="PF13454">
    <property type="entry name" value="NAD_binding_9"/>
    <property type="match status" value="1"/>
</dbReference>
<dbReference type="SUPFAM" id="SSF51905">
    <property type="entry name" value="FAD/NAD(P)-binding domain"/>
    <property type="match status" value="2"/>
</dbReference>
<sequence length="457" mass="51422">MRKLAIIGAGYSGTLLAANILRLGGGESFHIQLIDQVPRMGRGLAYRTWDDNHLLNVPAGNMSAFADAPDDFVQFCHAEDPALGPASFISRRLYGDYLEAILQRALQAHGSSLELVPHAAVAAHRRETAPGWRIEFANRAAVECDRLVLCLGHQAPLDPPPASWLQDSEAYIRNPWDAAALDAIGSDERVMIIGSGHTAVDIAFWLSGHNDQRRIHMVSRRGLSPQGHRPQTRARPDAEFPAYLRDCPPTALAYSRAIRREVRERAAQHQDWRDVIGQLRPHTASLWQRLPVAEQRRFLRHLLPYWDIHRHRLAPIAHGRFSRLRESGQVQTLAGRILSYQRQPQGLLVHLLERGTRRQVQLAVDRVINCAGPNYDLTKVQTPLLQQLLRDGHIQQDALKIGLQVSAQYEVCNRSGEPSPELFYVGPMLKARYWEAIAAPELRQHTRRLAELLLGGL</sequence>
<reference evidence="2 3" key="1">
    <citation type="submission" date="2016-10" db="EMBL/GenBank/DDBJ databases">
        <authorList>
            <person name="de Groot N.N."/>
        </authorList>
    </citation>
    <scope>NUCLEOTIDE SEQUENCE [LARGE SCALE GENOMIC DNA]</scope>
    <source>
        <strain evidence="2 3">DSM 25927</strain>
    </source>
</reference>
<feature type="domain" description="FAD-dependent urate hydroxylase HpyO/Asp monooxygenase CreE-like FAD/NAD(P)-binding" evidence="1">
    <location>
        <begin position="5"/>
        <end position="154"/>
    </location>
</feature>
<gene>
    <name evidence="2" type="ORF">SAMN04488038_10648</name>
</gene>
<dbReference type="InterPro" id="IPR038732">
    <property type="entry name" value="HpyO/CreE_NAD-binding"/>
</dbReference>
<evidence type="ECO:0000313" key="2">
    <source>
        <dbReference type="EMBL" id="SEQ39663.1"/>
    </source>
</evidence>
<name>A0A1H9FQA3_9GAMM</name>
<protein>
    <submittedName>
        <fullName evidence="2">Uncharacterized NAD(P)/FAD-binding protein YdhS</fullName>
    </submittedName>
</protein>
<dbReference type="Gene3D" id="3.50.50.60">
    <property type="entry name" value="FAD/NAD(P)-binding domain"/>
    <property type="match status" value="1"/>
</dbReference>
<dbReference type="Proteomes" id="UP000199233">
    <property type="component" value="Unassembled WGS sequence"/>
</dbReference>
<dbReference type="InterPro" id="IPR036188">
    <property type="entry name" value="FAD/NAD-bd_sf"/>
</dbReference>
<dbReference type="RefSeq" id="WP_177188910.1">
    <property type="nucleotide sequence ID" value="NZ_FOFS01000006.1"/>
</dbReference>
<proteinExistence type="predicted"/>